<reference evidence="1 2" key="1">
    <citation type="journal article" date="2016" name="Mol. Biol. Evol.">
        <title>Comparative Genomics of Early-Diverging Mushroom-Forming Fungi Provides Insights into the Origins of Lignocellulose Decay Capabilities.</title>
        <authorList>
            <person name="Nagy L.G."/>
            <person name="Riley R."/>
            <person name="Tritt A."/>
            <person name="Adam C."/>
            <person name="Daum C."/>
            <person name="Floudas D."/>
            <person name="Sun H."/>
            <person name="Yadav J.S."/>
            <person name="Pangilinan J."/>
            <person name="Larsson K.H."/>
            <person name="Matsuura K."/>
            <person name="Barry K."/>
            <person name="Labutti K."/>
            <person name="Kuo R."/>
            <person name="Ohm R.A."/>
            <person name="Bhattacharya S.S."/>
            <person name="Shirouzu T."/>
            <person name="Yoshinaga Y."/>
            <person name="Martin F.M."/>
            <person name="Grigoriev I.V."/>
            <person name="Hibbett D.S."/>
        </authorList>
    </citation>
    <scope>NUCLEOTIDE SEQUENCE [LARGE SCALE GENOMIC DNA]</scope>
    <source>
        <strain evidence="1 2">CBS 109695</strain>
    </source>
</reference>
<organism evidence="1 2">
    <name type="scientific">Athelia psychrophila</name>
    <dbReference type="NCBI Taxonomy" id="1759441"/>
    <lineage>
        <taxon>Eukaryota</taxon>
        <taxon>Fungi</taxon>
        <taxon>Dikarya</taxon>
        <taxon>Basidiomycota</taxon>
        <taxon>Agaricomycotina</taxon>
        <taxon>Agaricomycetes</taxon>
        <taxon>Agaricomycetidae</taxon>
        <taxon>Atheliales</taxon>
        <taxon>Atheliaceae</taxon>
        <taxon>Athelia</taxon>
    </lineage>
</organism>
<proteinExistence type="predicted"/>
<evidence type="ECO:0000313" key="2">
    <source>
        <dbReference type="Proteomes" id="UP000076532"/>
    </source>
</evidence>
<protein>
    <submittedName>
        <fullName evidence="1">Uncharacterized protein</fullName>
    </submittedName>
</protein>
<dbReference type="Proteomes" id="UP000076532">
    <property type="component" value="Unassembled WGS sequence"/>
</dbReference>
<accession>A0A166L0A5</accession>
<name>A0A166L0A5_9AGAM</name>
<dbReference type="AlphaFoldDB" id="A0A166L0A5"/>
<dbReference type="EMBL" id="KV417539">
    <property type="protein sequence ID" value="KZP22437.1"/>
    <property type="molecule type" value="Genomic_DNA"/>
</dbReference>
<gene>
    <name evidence="1" type="ORF">FIBSPDRAFT_859502</name>
</gene>
<sequence length="60" mass="6876">MDHISGCLLIRISSLFKLSFKTDQRVQCEDRRSQGSKSIQRKVRAAERNGMMVQTIKVHG</sequence>
<keyword evidence="2" id="KW-1185">Reference proteome</keyword>
<evidence type="ECO:0000313" key="1">
    <source>
        <dbReference type="EMBL" id="KZP22437.1"/>
    </source>
</evidence>